<gene>
    <name evidence="1" type="ORF">D8674_020483</name>
</gene>
<reference evidence="1 2" key="3">
    <citation type="submission" date="2019-11" db="EMBL/GenBank/DDBJ databases">
        <title>A de novo genome assembly of a pear dwarfing rootstock.</title>
        <authorList>
            <person name="Wang F."/>
            <person name="Wang J."/>
            <person name="Li S."/>
            <person name="Zhang Y."/>
            <person name="Fang M."/>
            <person name="Ma L."/>
            <person name="Zhao Y."/>
            <person name="Jiang S."/>
        </authorList>
    </citation>
    <scope>NUCLEOTIDE SEQUENCE [LARGE SCALE GENOMIC DNA]</scope>
    <source>
        <strain evidence="1">S2</strain>
        <tissue evidence="1">Leaf</tissue>
    </source>
</reference>
<protein>
    <recommendedName>
        <fullName evidence="3">Retrotransposon gag protein</fullName>
    </recommendedName>
</protein>
<evidence type="ECO:0000313" key="2">
    <source>
        <dbReference type="Proteomes" id="UP000327157"/>
    </source>
</evidence>
<accession>A0A5N5HG74</accession>
<dbReference type="Proteomes" id="UP000327157">
    <property type="component" value="Chromosome 2"/>
</dbReference>
<dbReference type="OrthoDB" id="1432783at2759"/>
<dbReference type="AlphaFoldDB" id="A0A5N5HG74"/>
<dbReference type="EMBL" id="SMOL01000157">
    <property type="protein sequence ID" value="KAB2626865.1"/>
    <property type="molecule type" value="Genomic_DNA"/>
</dbReference>
<sequence length="109" mass="12911">MNYQNVVALYSNDDASMCKIFPYTLEGPSMRWCSKLPTRSIDCYETLPDVFINTYSVYRDVCKRHKVMFRIVPQSKEEIELIEVEKPNDRLATMVFKRMLYVHSPYPKS</sequence>
<reference evidence="2" key="2">
    <citation type="submission" date="2019-10" db="EMBL/GenBank/DDBJ databases">
        <title>A de novo genome assembly of a pear dwarfing rootstock.</title>
        <authorList>
            <person name="Wang F."/>
            <person name="Wang J."/>
            <person name="Li S."/>
            <person name="Zhang Y."/>
            <person name="Fang M."/>
            <person name="Ma L."/>
            <person name="Zhao Y."/>
            <person name="Jiang S."/>
        </authorList>
    </citation>
    <scope>NUCLEOTIDE SEQUENCE [LARGE SCALE GENOMIC DNA]</scope>
</reference>
<name>A0A5N5HG74_9ROSA</name>
<reference evidence="1 2" key="1">
    <citation type="submission" date="2019-09" db="EMBL/GenBank/DDBJ databases">
        <authorList>
            <person name="Ou C."/>
        </authorList>
    </citation>
    <scope>NUCLEOTIDE SEQUENCE [LARGE SCALE GENOMIC DNA]</scope>
    <source>
        <strain evidence="1">S2</strain>
        <tissue evidence="1">Leaf</tissue>
    </source>
</reference>
<comment type="caution">
    <text evidence="1">The sequence shown here is derived from an EMBL/GenBank/DDBJ whole genome shotgun (WGS) entry which is preliminary data.</text>
</comment>
<evidence type="ECO:0000313" key="1">
    <source>
        <dbReference type="EMBL" id="KAB2626865.1"/>
    </source>
</evidence>
<proteinExistence type="predicted"/>
<keyword evidence="2" id="KW-1185">Reference proteome</keyword>
<organism evidence="1 2">
    <name type="scientific">Pyrus ussuriensis x Pyrus communis</name>
    <dbReference type="NCBI Taxonomy" id="2448454"/>
    <lineage>
        <taxon>Eukaryota</taxon>
        <taxon>Viridiplantae</taxon>
        <taxon>Streptophyta</taxon>
        <taxon>Embryophyta</taxon>
        <taxon>Tracheophyta</taxon>
        <taxon>Spermatophyta</taxon>
        <taxon>Magnoliopsida</taxon>
        <taxon>eudicotyledons</taxon>
        <taxon>Gunneridae</taxon>
        <taxon>Pentapetalae</taxon>
        <taxon>rosids</taxon>
        <taxon>fabids</taxon>
        <taxon>Rosales</taxon>
        <taxon>Rosaceae</taxon>
        <taxon>Amygdaloideae</taxon>
        <taxon>Maleae</taxon>
        <taxon>Pyrus</taxon>
    </lineage>
</organism>
<evidence type="ECO:0008006" key="3">
    <source>
        <dbReference type="Google" id="ProtNLM"/>
    </source>
</evidence>